<dbReference type="WBParaSite" id="Hba_01772">
    <property type="protein sequence ID" value="Hba_01772"/>
    <property type="gene ID" value="Hba_01772"/>
</dbReference>
<dbReference type="Proteomes" id="UP000095283">
    <property type="component" value="Unplaced"/>
</dbReference>
<evidence type="ECO:0000313" key="2">
    <source>
        <dbReference type="Proteomes" id="UP000095283"/>
    </source>
</evidence>
<dbReference type="AlphaFoldDB" id="A0A1I7WAS4"/>
<evidence type="ECO:0000313" key="3">
    <source>
        <dbReference type="WBParaSite" id="Hba_01772"/>
    </source>
</evidence>
<proteinExistence type="predicted"/>
<accession>A0A1I7WAS4</accession>
<keyword evidence="1" id="KW-0175">Coiled coil</keyword>
<name>A0A1I7WAS4_HETBA</name>
<feature type="coiled-coil region" evidence="1">
    <location>
        <begin position="48"/>
        <end position="75"/>
    </location>
</feature>
<evidence type="ECO:0000256" key="1">
    <source>
        <dbReference type="SAM" id="Coils"/>
    </source>
</evidence>
<organism evidence="2 3">
    <name type="scientific">Heterorhabditis bacteriophora</name>
    <name type="common">Entomopathogenic nematode worm</name>
    <dbReference type="NCBI Taxonomy" id="37862"/>
    <lineage>
        <taxon>Eukaryota</taxon>
        <taxon>Metazoa</taxon>
        <taxon>Ecdysozoa</taxon>
        <taxon>Nematoda</taxon>
        <taxon>Chromadorea</taxon>
        <taxon>Rhabditida</taxon>
        <taxon>Rhabditina</taxon>
        <taxon>Rhabditomorpha</taxon>
        <taxon>Strongyloidea</taxon>
        <taxon>Heterorhabditidae</taxon>
        <taxon>Heterorhabditis</taxon>
    </lineage>
</organism>
<reference evidence="3" key="1">
    <citation type="submission" date="2016-11" db="UniProtKB">
        <authorList>
            <consortium name="WormBaseParasite"/>
        </authorList>
    </citation>
    <scope>IDENTIFICATION</scope>
</reference>
<sequence length="75" mass="8725">MLRCKKNDSLNESVADEQIQKLLSDQSRLIATLREEGQILVKLLEYEKKKGKAKIKSLKIEKKDLEDRLEKLLSI</sequence>
<keyword evidence="2" id="KW-1185">Reference proteome</keyword>
<protein>
    <submittedName>
        <fullName evidence="3">Transposase</fullName>
    </submittedName>
</protein>